<dbReference type="RefSeq" id="WP_158241626.1">
    <property type="nucleotide sequence ID" value="NZ_JARVII010000002.1"/>
</dbReference>
<dbReference type="AlphaFoldDB" id="A0AAW6RE03"/>
<dbReference type="Pfam" id="PF10881">
    <property type="entry name" value="DUF2726"/>
    <property type="match status" value="1"/>
</dbReference>
<evidence type="ECO:0000259" key="2">
    <source>
        <dbReference type="Pfam" id="PF10881"/>
    </source>
</evidence>
<evidence type="ECO:0000256" key="1">
    <source>
        <dbReference type="SAM" id="MobiDB-lite"/>
    </source>
</evidence>
<evidence type="ECO:0000313" key="3">
    <source>
        <dbReference type="EMBL" id="MDG9698400.1"/>
    </source>
</evidence>
<keyword evidence="4" id="KW-1185">Reference proteome</keyword>
<accession>A0AAW6RE03</accession>
<protein>
    <submittedName>
        <fullName evidence="3">DUF2726 domain-containing protein</fullName>
    </submittedName>
</protein>
<comment type="caution">
    <text evidence="3">The sequence shown here is derived from an EMBL/GenBank/DDBJ whole genome shotgun (WGS) entry which is preliminary data.</text>
</comment>
<organism evidence="3 4">
    <name type="scientific">Ottowia cancrivicina</name>
    <dbReference type="NCBI Taxonomy" id="3040346"/>
    <lineage>
        <taxon>Bacteria</taxon>
        <taxon>Pseudomonadati</taxon>
        <taxon>Pseudomonadota</taxon>
        <taxon>Betaproteobacteria</taxon>
        <taxon>Burkholderiales</taxon>
        <taxon>Comamonadaceae</taxon>
        <taxon>Ottowia</taxon>
    </lineage>
</organism>
<reference evidence="3 4" key="1">
    <citation type="submission" date="2023-04" db="EMBL/GenBank/DDBJ databases">
        <title>Ottowia paracancer sp. nov., isolated from human stomach.</title>
        <authorList>
            <person name="Song Y."/>
        </authorList>
    </citation>
    <scope>NUCLEOTIDE SEQUENCE [LARGE SCALE GENOMIC DNA]</scope>
    <source>
        <strain evidence="3 4">10c7w1</strain>
    </source>
</reference>
<sequence>MSLGLGLLLIVAVLAGVGAWLYMKQQNKSSTASIDDNRYATEEAISPAHISLLMYLREAFPGRAVLFRPRMDQIISVRHSENRALATAQLAAHVVDFVVCTPDGKAEHVFDVRMRSANIDENQQRRETAFKTLVLKSVDLRLLRIQRSVSKLPPPEEFAAKLAESLGRARDPIASYYIKQDKGGSQAGGKPAATTTSPANLTDLMGLPPDSEPGKLNK</sequence>
<dbReference type="EMBL" id="JARVII010000002">
    <property type="protein sequence ID" value="MDG9698400.1"/>
    <property type="molecule type" value="Genomic_DNA"/>
</dbReference>
<feature type="region of interest" description="Disordered" evidence="1">
    <location>
        <begin position="180"/>
        <end position="218"/>
    </location>
</feature>
<evidence type="ECO:0000313" key="4">
    <source>
        <dbReference type="Proteomes" id="UP001237156"/>
    </source>
</evidence>
<proteinExistence type="predicted"/>
<dbReference type="InterPro" id="IPR024402">
    <property type="entry name" value="DUF2726"/>
</dbReference>
<gene>
    <name evidence="3" type="ORF">QB898_01470</name>
</gene>
<feature type="domain" description="DUF2726" evidence="2">
    <location>
        <begin position="50"/>
        <end position="150"/>
    </location>
</feature>
<name>A0AAW6RE03_9BURK</name>
<dbReference type="Proteomes" id="UP001237156">
    <property type="component" value="Unassembled WGS sequence"/>
</dbReference>